<keyword evidence="1" id="KW-0732">Signal</keyword>
<evidence type="ECO:0000256" key="1">
    <source>
        <dbReference type="SAM" id="SignalP"/>
    </source>
</evidence>
<feature type="signal peptide" evidence="1">
    <location>
        <begin position="1"/>
        <end position="27"/>
    </location>
</feature>
<gene>
    <name evidence="2" type="ORF">OUY22_01505</name>
</gene>
<comment type="caution">
    <text evidence="2">The sequence shown here is derived from an EMBL/GenBank/DDBJ whole genome shotgun (WGS) entry which is preliminary data.</text>
</comment>
<evidence type="ECO:0000313" key="3">
    <source>
        <dbReference type="Proteomes" id="UP001144036"/>
    </source>
</evidence>
<keyword evidence="3" id="KW-1185">Reference proteome</keyword>
<organism evidence="2 3">
    <name type="scientific">Nonomuraea corallina</name>
    <dbReference type="NCBI Taxonomy" id="2989783"/>
    <lineage>
        <taxon>Bacteria</taxon>
        <taxon>Bacillati</taxon>
        <taxon>Actinomycetota</taxon>
        <taxon>Actinomycetes</taxon>
        <taxon>Streptosporangiales</taxon>
        <taxon>Streptosporangiaceae</taxon>
        <taxon>Nonomuraea</taxon>
    </lineage>
</organism>
<feature type="chain" id="PRO_5046114759" evidence="1">
    <location>
        <begin position="28"/>
        <end position="110"/>
    </location>
</feature>
<accession>A0ABT4S4J4</accession>
<proteinExistence type="predicted"/>
<dbReference type="EMBL" id="JAPNNL010000003">
    <property type="protein sequence ID" value="MDA0632076.1"/>
    <property type="molecule type" value="Genomic_DNA"/>
</dbReference>
<dbReference type="RefSeq" id="WP_270152854.1">
    <property type="nucleotide sequence ID" value="NZ_JAPNNL010000003.1"/>
</dbReference>
<sequence length="110" mass="11620">MRILRVLSVTAASAAALTIALTGAALADPPPPGNCTTGYGYDNTRNAYCASGYGFVRVKLTCANDYNKRTTIFGKWVGVPNVPPAGTVSYARCSSSYPFLMSVGYETKPL</sequence>
<protein>
    <submittedName>
        <fullName evidence="2">Uncharacterized protein</fullName>
    </submittedName>
</protein>
<reference evidence="2" key="1">
    <citation type="submission" date="2022-11" db="EMBL/GenBank/DDBJ databases">
        <title>Nonomuraea corallina sp. nov., a new species of the genus Nonomuraea isolated from sea side sediment in Thai sea.</title>
        <authorList>
            <person name="Ngamcharungchit C."/>
            <person name="Matsumoto A."/>
            <person name="Suriyachadkun C."/>
            <person name="Panbangred W."/>
            <person name="Inahashi Y."/>
            <person name="Intra B."/>
        </authorList>
    </citation>
    <scope>NUCLEOTIDE SEQUENCE</scope>
    <source>
        <strain evidence="2">MCN248</strain>
    </source>
</reference>
<evidence type="ECO:0000313" key="2">
    <source>
        <dbReference type="EMBL" id="MDA0632076.1"/>
    </source>
</evidence>
<name>A0ABT4S4J4_9ACTN</name>
<dbReference type="Proteomes" id="UP001144036">
    <property type="component" value="Unassembled WGS sequence"/>
</dbReference>